<keyword evidence="1" id="KW-1133">Transmembrane helix</keyword>
<evidence type="ECO:0000313" key="2">
    <source>
        <dbReference type="EMBL" id="KKK87428.1"/>
    </source>
</evidence>
<organism evidence="2">
    <name type="scientific">marine sediment metagenome</name>
    <dbReference type="NCBI Taxonomy" id="412755"/>
    <lineage>
        <taxon>unclassified sequences</taxon>
        <taxon>metagenomes</taxon>
        <taxon>ecological metagenomes</taxon>
    </lineage>
</organism>
<protein>
    <submittedName>
        <fullName evidence="2">Uncharacterized protein</fullName>
    </submittedName>
</protein>
<name>A0A0F8Z1B4_9ZZZZ</name>
<dbReference type="AlphaFoldDB" id="A0A0F8Z1B4"/>
<keyword evidence="1" id="KW-0812">Transmembrane</keyword>
<feature type="transmembrane region" description="Helical" evidence="1">
    <location>
        <begin position="12"/>
        <end position="33"/>
    </location>
</feature>
<comment type="caution">
    <text evidence="2">The sequence shown here is derived from an EMBL/GenBank/DDBJ whole genome shotgun (WGS) entry which is preliminary data.</text>
</comment>
<keyword evidence="1" id="KW-0472">Membrane</keyword>
<accession>A0A0F8Z1B4</accession>
<dbReference type="EMBL" id="LAZR01050407">
    <property type="protein sequence ID" value="KKK87428.1"/>
    <property type="molecule type" value="Genomic_DNA"/>
</dbReference>
<gene>
    <name evidence="2" type="ORF">LCGC14_2753320</name>
</gene>
<evidence type="ECO:0000256" key="1">
    <source>
        <dbReference type="SAM" id="Phobius"/>
    </source>
</evidence>
<sequence length="34" mass="4033">MQSQKKYIPNELLIAIGILIFELAYFTFLSNWLN</sequence>
<proteinExistence type="predicted"/>
<feature type="non-terminal residue" evidence="2">
    <location>
        <position position="34"/>
    </location>
</feature>
<reference evidence="2" key="1">
    <citation type="journal article" date="2015" name="Nature">
        <title>Complex archaea that bridge the gap between prokaryotes and eukaryotes.</title>
        <authorList>
            <person name="Spang A."/>
            <person name="Saw J.H."/>
            <person name="Jorgensen S.L."/>
            <person name="Zaremba-Niedzwiedzka K."/>
            <person name="Martijn J."/>
            <person name="Lind A.E."/>
            <person name="van Eijk R."/>
            <person name="Schleper C."/>
            <person name="Guy L."/>
            <person name="Ettema T.J."/>
        </authorList>
    </citation>
    <scope>NUCLEOTIDE SEQUENCE</scope>
</reference>